<proteinExistence type="inferred from homology"/>
<dbReference type="InterPro" id="IPR012944">
    <property type="entry name" value="SusD_RagB_dom"/>
</dbReference>
<evidence type="ECO:0000256" key="4">
    <source>
        <dbReference type="ARBA" id="ARBA00023136"/>
    </source>
</evidence>
<dbReference type="EMBL" id="AQHV01000006">
    <property type="protein sequence ID" value="KKB58177.1"/>
    <property type="molecule type" value="Genomic_DNA"/>
</dbReference>
<protein>
    <recommendedName>
        <fullName evidence="10">RagB/SusD domain-containing protein</fullName>
    </recommendedName>
</protein>
<gene>
    <name evidence="8" type="ORF">HMPREF1535_00998</name>
</gene>
<comment type="similarity">
    <text evidence="2">Belongs to the SusD family.</text>
</comment>
<dbReference type="Pfam" id="PF07980">
    <property type="entry name" value="SusD_RagB"/>
    <property type="match status" value="1"/>
</dbReference>
<evidence type="ECO:0000259" key="7">
    <source>
        <dbReference type="Pfam" id="PF14322"/>
    </source>
</evidence>
<dbReference type="Pfam" id="PF14322">
    <property type="entry name" value="SusD-like_3"/>
    <property type="match status" value="1"/>
</dbReference>
<feature type="domain" description="RagB/SusD" evidence="6">
    <location>
        <begin position="323"/>
        <end position="616"/>
    </location>
</feature>
<sequence length="653" mass="74445">MKLKYILPILIGAFSFTSCNDFLDREPLDNVTPEAFFWSESDLAAYTIKQYSFATHDGWNLGTWKDDNNTDNQVTGSFNNRWVPGEWRVNESFSSRGDDPWNFDKIRNLNYFLEIAVPRWQNGEIKGTDANIKHYIGEAYFMRAWQYLGKLQTLGDFPIVRNTLPDEQEALTEASHRRPRNEVAHFIISDLDSAIMLLNNNPAGGKNRITRNAALLVKSRTALFEASWETYHKGTNRVPGGPGWPGASAAYLKDYSINIDNEINYFLDEAMKAAAEVADNVSLTANNFGKKMDNPYYAQFAAESMEGYEEILLWRTYDMEYKEKHSAGYYLQRGGGNSGFTRDFVETFLCEDGLPIYASSNYVSDNTIAEVKANRDFRLQLFMKEPGELLSELFDVDTFGYPDILAKQEVRAVTGYCLRKGMPHTWYRDGDYCVEGSPVFRAVEAYLNYIEASCMKNGGSSIDSKADSYWKAIRERVGLPADYQMTVAATDLAKEKDWAVYSGGQPVSKLLYNIRRERRCELMEEGFRMNDLKRWRALDQIKNYQVEGFKLWGPMQYNYVDSQGNSSLIPEGTEGKTANVSSPKNSEYLRPYQIVKTSNLVYDGYNWCDAHYLSPIAMQHFRITATDPENGETSVIYQNPGWPLKANAGAIGY</sequence>
<keyword evidence="4" id="KW-0472">Membrane</keyword>
<evidence type="ECO:0000256" key="5">
    <source>
        <dbReference type="ARBA" id="ARBA00023237"/>
    </source>
</evidence>
<dbReference type="AlphaFoldDB" id="A0A0F5JL63"/>
<evidence type="ECO:0000256" key="3">
    <source>
        <dbReference type="ARBA" id="ARBA00022729"/>
    </source>
</evidence>
<keyword evidence="3" id="KW-0732">Signal</keyword>
<evidence type="ECO:0000313" key="8">
    <source>
        <dbReference type="EMBL" id="KKB58177.1"/>
    </source>
</evidence>
<dbReference type="SUPFAM" id="SSF48452">
    <property type="entry name" value="TPR-like"/>
    <property type="match status" value="1"/>
</dbReference>
<accession>A0A0F5JL63</accession>
<comment type="caution">
    <text evidence="8">The sequence shown here is derived from an EMBL/GenBank/DDBJ whole genome shotgun (WGS) entry which is preliminary data.</text>
</comment>
<dbReference type="RefSeq" id="WP_046145450.1">
    <property type="nucleotide sequence ID" value="NZ_KQ033912.1"/>
</dbReference>
<dbReference type="Proteomes" id="UP000033047">
    <property type="component" value="Unassembled WGS sequence"/>
</dbReference>
<dbReference type="STRING" id="927665.HMPREF1535_00998"/>
<evidence type="ECO:0000256" key="1">
    <source>
        <dbReference type="ARBA" id="ARBA00004442"/>
    </source>
</evidence>
<keyword evidence="5" id="KW-0998">Cell outer membrane</keyword>
<dbReference type="PATRIC" id="fig|927665.4.peg.1020"/>
<evidence type="ECO:0000256" key="2">
    <source>
        <dbReference type="ARBA" id="ARBA00006275"/>
    </source>
</evidence>
<comment type="subcellular location">
    <subcellularLocation>
        <location evidence="1">Cell outer membrane</location>
    </subcellularLocation>
</comment>
<dbReference type="InterPro" id="IPR011990">
    <property type="entry name" value="TPR-like_helical_dom_sf"/>
</dbReference>
<evidence type="ECO:0000313" key="9">
    <source>
        <dbReference type="Proteomes" id="UP000033047"/>
    </source>
</evidence>
<feature type="domain" description="SusD-like N-terminal" evidence="7">
    <location>
        <begin position="21"/>
        <end position="221"/>
    </location>
</feature>
<reference evidence="8 9" key="1">
    <citation type="submission" date="2013-04" db="EMBL/GenBank/DDBJ databases">
        <title>The Genome Sequence of Parabacteroides goldsteinii DSM 19448.</title>
        <authorList>
            <consortium name="The Broad Institute Genomics Platform"/>
            <person name="Earl A."/>
            <person name="Ward D."/>
            <person name="Feldgarden M."/>
            <person name="Gevers D."/>
            <person name="Martens E."/>
            <person name="Sakamoto M."/>
            <person name="Benno Y."/>
            <person name="Song Y."/>
            <person name="Liu C."/>
            <person name="Lee J."/>
            <person name="Bolanos M."/>
            <person name="Vaisanen M.L."/>
            <person name="Finegold S.M."/>
            <person name="Walker B."/>
            <person name="Young S."/>
            <person name="Zeng Q."/>
            <person name="Gargeya S."/>
            <person name="Fitzgerald M."/>
            <person name="Haas B."/>
            <person name="Abouelleil A."/>
            <person name="Allen A.W."/>
            <person name="Alvarado L."/>
            <person name="Arachchi H.M."/>
            <person name="Berlin A.M."/>
            <person name="Chapman S.B."/>
            <person name="Gainer-Dewar J."/>
            <person name="Goldberg J."/>
            <person name="Griggs A."/>
            <person name="Gujja S."/>
            <person name="Hansen M."/>
            <person name="Howarth C."/>
            <person name="Imamovic A."/>
            <person name="Ireland A."/>
            <person name="Larimer J."/>
            <person name="McCowan C."/>
            <person name="Murphy C."/>
            <person name="Pearson M."/>
            <person name="Poon T.W."/>
            <person name="Priest M."/>
            <person name="Roberts A."/>
            <person name="Saif S."/>
            <person name="Shea T."/>
            <person name="Sisk P."/>
            <person name="Sykes S."/>
            <person name="Wortman J."/>
            <person name="Nusbaum C."/>
            <person name="Birren B."/>
        </authorList>
    </citation>
    <scope>NUCLEOTIDE SEQUENCE [LARGE SCALE GENOMIC DNA]</scope>
    <source>
        <strain evidence="8 9">DSM 19448</strain>
    </source>
</reference>
<dbReference type="HOGENOM" id="CLU_015553_0_1_10"/>
<dbReference type="Gene3D" id="1.25.40.390">
    <property type="match status" value="1"/>
</dbReference>
<dbReference type="InterPro" id="IPR033985">
    <property type="entry name" value="SusD-like_N"/>
</dbReference>
<evidence type="ECO:0000259" key="6">
    <source>
        <dbReference type="Pfam" id="PF07980"/>
    </source>
</evidence>
<dbReference type="GO" id="GO:0009279">
    <property type="term" value="C:cell outer membrane"/>
    <property type="evidence" value="ECO:0007669"/>
    <property type="project" value="UniProtKB-SubCell"/>
</dbReference>
<name>A0A0F5JL63_9BACT</name>
<organism evidence="8 9">
    <name type="scientific">Parabacteroides goldsteinii DSM 19448 = WAL 12034</name>
    <dbReference type="NCBI Taxonomy" id="927665"/>
    <lineage>
        <taxon>Bacteria</taxon>
        <taxon>Pseudomonadati</taxon>
        <taxon>Bacteroidota</taxon>
        <taxon>Bacteroidia</taxon>
        <taxon>Bacteroidales</taxon>
        <taxon>Tannerellaceae</taxon>
        <taxon>Parabacteroides</taxon>
    </lineage>
</organism>
<dbReference type="PROSITE" id="PS51257">
    <property type="entry name" value="PROKAR_LIPOPROTEIN"/>
    <property type="match status" value="1"/>
</dbReference>
<evidence type="ECO:0008006" key="10">
    <source>
        <dbReference type="Google" id="ProtNLM"/>
    </source>
</evidence>